<evidence type="ECO:0000313" key="1">
    <source>
        <dbReference type="Proteomes" id="UP000887580"/>
    </source>
</evidence>
<dbReference type="Proteomes" id="UP000887580">
    <property type="component" value="Unplaced"/>
</dbReference>
<proteinExistence type="predicted"/>
<protein>
    <submittedName>
        <fullName evidence="2">Nitrogen permease regulator 2-like protein</fullName>
    </submittedName>
</protein>
<reference evidence="2" key="1">
    <citation type="submission" date="2022-11" db="UniProtKB">
        <authorList>
            <consortium name="WormBaseParasite"/>
        </authorList>
    </citation>
    <scope>IDENTIFICATION</scope>
</reference>
<organism evidence="1 2">
    <name type="scientific">Panagrolaimus sp. PS1159</name>
    <dbReference type="NCBI Taxonomy" id="55785"/>
    <lineage>
        <taxon>Eukaryota</taxon>
        <taxon>Metazoa</taxon>
        <taxon>Ecdysozoa</taxon>
        <taxon>Nematoda</taxon>
        <taxon>Chromadorea</taxon>
        <taxon>Rhabditida</taxon>
        <taxon>Tylenchina</taxon>
        <taxon>Panagrolaimomorpha</taxon>
        <taxon>Panagrolaimoidea</taxon>
        <taxon>Panagrolaimidae</taxon>
        <taxon>Panagrolaimus</taxon>
    </lineage>
</organism>
<dbReference type="WBParaSite" id="PS1159_v2.g15642.t1">
    <property type="protein sequence ID" value="PS1159_v2.g15642.t1"/>
    <property type="gene ID" value="PS1159_v2.g15642"/>
</dbReference>
<accession>A0AC35FB57</accession>
<sequence length="392" mass="45362">MASTSEMNGHSNGFSTTPIPEEKDPIKMVPALTKMCYPPKIISVFLAQFDNHKGRIIRCQYPQDAVTKEEFGAFDGLVIPHETLCNKMIKHETPKYKIMGHAVSLCDYEKYKNHRNYFMWNLCFALEKYEGDERILEPVLQKIADYLVILEAECDFLSNPLPNDTGAAHFVKEIFLGLSQYGECNFLASSRQIIALKISLPYHLEMKSLPMSLLVPTFTRVPLPTSTPDVFKKMDMVSQKITPYMNGVFTIREIANRVKIDAEIVERCVRQLIYCGTIILLPQFLYSNCYYTTEKFKIFIKAIETQKECCEFVKRKSCLPGPEAREILRLYGGLRPGWKLSNWHARFNPRRQNVDERKLIQFGIYYGFVRKQEIYPVTLKPEDTKYGSIFCV</sequence>
<evidence type="ECO:0000313" key="2">
    <source>
        <dbReference type="WBParaSite" id="PS1159_v2.g15642.t1"/>
    </source>
</evidence>
<name>A0AC35FB57_9BILA</name>